<evidence type="ECO:0000313" key="2">
    <source>
        <dbReference type="EMBL" id="MEJ8568676.1"/>
    </source>
</evidence>
<dbReference type="InterPro" id="IPR032466">
    <property type="entry name" value="Metal_Hydrolase"/>
</dbReference>
<proteinExistence type="predicted"/>
<comment type="caution">
    <text evidence="2">The sequence shown here is derived from an EMBL/GenBank/DDBJ whole genome shotgun (WGS) entry which is preliminary data.</text>
</comment>
<dbReference type="InterPro" id="IPR051781">
    <property type="entry name" value="Metallo-dep_Hydrolase"/>
</dbReference>
<feature type="domain" description="Amidohydrolase-related" evidence="1">
    <location>
        <begin position="384"/>
        <end position="488"/>
    </location>
</feature>
<dbReference type="EMBL" id="JAZHOG010000009">
    <property type="protein sequence ID" value="MEJ8568676.1"/>
    <property type="molecule type" value="Genomic_DNA"/>
</dbReference>
<accession>A0AAW9RMD5</accession>
<reference evidence="2 3" key="1">
    <citation type="submission" date="2024-02" db="EMBL/GenBank/DDBJ databases">
        <title>A novel Wenzhouxiangellaceae bacterium, isolated from coastal sediments.</title>
        <authorList>
            <person name="Du Z.-J."/>
            <person name="Ye Y.-Q."/>
            <person name="Zhang X.-Y."/>
        </authorList>
    </citation>
    <scope>NUCLEOTIDE SEQUENCE [LARGE SCALE GENOMIC DNA]</scope>
    <source>
        <strain evidence="2 3">CH-27</strain>
    </source>
</reference>
<dbReference type="InterPro" id="IPR011059">
    <property type="entry name" value="Metal-dep_hydrolase_composite"/>
</dbReference>
<dbReference type="SUPFAM" id="SSF51556">
    <property type="entry name" value="Metallo-dependent hydrolases"/>
    <property type="match status" value="1"/>
</dbReference>
<evidence type="ECO:0000259" key="1">
    <source>
        <dbReference type="Pfam" id="PF01979"/>
    </source>
</evidence>
<dbReference type="RefSeq" id="WP_354695999.1">
    <property type="nucleotide sequence ID" value="NZ_JAZHOG010000009.1"/>
</dbReference>
<evidence type="ECO:0000313" key="3">
    <source>
        <dbReference type="Proteomes" id="UP001359886"/>
    </source>
</evidence>
<dbReference type="Pfam" id="PF01979">
    <property type="entry name" value="Amidohydro_1"/>
    <property type="match status" value="1"/>
</dbReference>
<name>A0AAW9RMD5_9GAMM</name>
<dbReference type="Gene3D" id="3.20.20.140">
    <property type="entry name" value="Metal-dependent hydrolases"/>
    <property type="match status" value="1"/>
</dbReference>
<organism evidence="2 3">
    <name type="scientific">Elongatibacter sediminis</name>
    <dbReference type="NCBI Taxonomy" id="3119006"/>
    <lineage>
        <taxon>Bacteria</taxon>
        <taxon>Pseudomonadati</taxon>
        <taxon>Pseudomonadota</taxon>
        <taxon>Gammaproteobacteria</taxon>
        <taxon>Chromatiales</taxon>
        <taxon>Wenzhouxiangellaceae</taxon>
        <taxon>Elongatibacter</taxon>
    </lineage>
</organism>
<sequence length="510" mass="55636">MKSTGAGSGMRQALGWLVLIGLLLGPGNLAAAQKWALVGATAITAAEPAVIEDSVVLIDNGRIEAVGQRSEVSFDEHYEQVDVRGKWLTPGLIDSNVHLILLTVPEFFIKYEDRLVDIAIQSAQVGLKYGLTTMPDTWGPVDALLEARDRINSGEVIGSRVLVAGNIIGSGGPFSASFMGGWDARGYSLRYGGWVHPAIRNRIDALWEADVGPAMLAMTPGEAADTLRRYIAKGVDFVKIGVSGHGLGSVEPLVFSPAVLQAMAEVVHEAGIPLTTHTFTVESLRLALDMDPDLLVHPNVMSPSWNHASERQQQAIRELVRTIVERDIPAALMSVPERNKLRIYDEWDVTRHPDRPYLNAVMMERKPWMAGKDYDTEAAGLKVWLDAGVRYTLATDQGPDSADVGPVVWGRLGRMHFDRMVGLQDAGEPPLRIIQAATRNGAEAYGLGDEVGSLRAGLRADILVLDRDPLADISNMRRIAEVIKDGVLIDREALPEVEVLKYDPEADWPQ</sequence>
<keyword evidence="3" id="KW-1185">Reference proteome</keyword>
<dbReference type="SUPFAM" id="SSF51338">
    <property type="entry name" value="Composite domain of metallo-dependent hydrolases"/>
    <property type="match status" value="1"/>
</dbReference>
<dbReference type="PANTHER" id="PTHR43135">
    <property type="entry name" value="ALPHA-D-RIBOSE 1-METHYLPHOSPHONATE 5-TRIPHOSPHATE DIPHOSPHATASE"/>
    <property type="match status" value="1"/>
</dbReference>
<dbReference type="Gene3D" id="2.30.40.10">
    <property type="entry name" value="Urease, subunit C, domain 1"/>
    <property type="match status" value="2"/>
</dbReference>
<gene>
    <name evidence="2" type="ORF">V3330_13670</name>
</gene>
<protein>
    <submittedName>
        <fullName evidence="2">Amidohydrolase family protein</fullName>
    </submittedName>
</protein>
<dbReference type="Proteomes" id="UP001359886">
    <property type="component" value="Unassembled WGS sequence"/>
</dbReference>
<dbReference type="GO" id="GO:0016810">
    <property type="term" value="F:hydrolase activity, acting on carbon-nitrogen (but not peptide) bonds"/>
    <property type="evidence" value="ECO:0007669"/>
    <property type="project" value="InterPro"/>
</dbReference>
<dbReference type="PANTHER" id="PTHR43135:SF3">
    <property type="entry name" value="ALPHA-D-RIBOSE 1-METHYLPHOSPHONATE 5-TRIPHOSPHATE DIPHOSPHATASE"/>
    <property type="match status" value="1"/>
</dbReference>
<dbReference type="AlphaFoldDB" id="A0AAW9RMD5"/>
<dbReference type="InterPro" id="IPR006680">
    <property type="entry name" value="Amidohydro-rel"/>
</dbReference>